<gene>
    <name evidence="1" type="ORF">R3P38DRAFT_2780292</name>
</gene>
<dbReference type="Proteomes" id="UP001362999">
    <property type="component" value="Unassembled WGS sequence"/>
</dbReference>
<dbReference type="EMBL" id="JAWWNJ010000037">
    <property type="protein sequence ID" value="KAK7022231.1"/>
    <property type="molecule type" value="Genomic_DNA"/>
</dbReference>
<reference evidence="1 2" key="1">
    <citation type="journal article" date="2024" name="J Genomics">
        <title>Draft genome sequencing and assembly of Favolaschia claudopus CIRM-BRFM 2984 isolated from oak limbs.</title>
        <authorList>
            <person name="Navarro D."/>
            <person name="Drula E."/>
            <person name="Chaduli D."/>
            <person name="Cazenave R."/>
            <person name="Ahrendt S."/>
            <person name="Wang J."/>
            <person name="Lipzen A."/>
            <person name="Daum C."/>
            <person name="Barry K."/>
            <person name="Grigoriev I.V."/>
            <person name="Favel A."/>
            <person name="Rosso M.N."/>
            <person name="Martin F."/>
        </authorList>
    </citation>
    <scope>NUCLEOTIDE SEQUENCE [LARGE SCALE GENOMIC DNA]</scope>
    <source>
        <strain evidence="1 2">CIRM-BRFM 2984</strain>
    </source>
</reference>
<proteinExistence type="predicted"/>
<organism evidence="1 2">
    <name type="scientific">Favolaschia claudopus</name>
    <dbReference type="NCBI Taxonomy" id="2862362"/>
    <lineage>
        <taxon>Eukaryota</taxon>
        <taxon>Fungi</taxon>
        <taxon>Dikarya</taxon>
        <taxon>Basidiomycota</taxon>
        <taxon>Agaricomycotina</taxon>
        <taxon>Agaricomycetes</taxon>
        <taxon>Agaricomycetidae</taxon>
        <taxon>Agaricales</taxon>
        <taxon>Marasmiineae</taxon>
        <taxon>Mycenaceae</taxon>
        <taxon>Favolaschia</taxon>
    </lineage>
</organism>
<comment type="caution">
    <text evidence="1">The sequence shown here is derived from an EMBL/GenBank/DDBJ whole genome shotgun (WGS) entry which is preliminary data.</text>
</comment>
<protein>
    <submittedName>
        <fullName evidence="1">Uncharacterized protein</fullName>
    </submittedName>
</protein>
<name>A0AAW0B7R3_9AGAR</name>
<evidence type="ECO:0000313" key="2">
    <source>
        <dbReference type="Proteomes" id="UP001362999"/>
    </source>
</evidence>
<dbReference type="AlphaFoldDB" id="A0AAW0B7R3"/>
<evidence type="ECO:0000313" key="1">
    <source>
        <dbReference type="EMBL" id="KAK7022231.1"/>
    </source>
</evidence>
<sequence>MGTKHLEEHCRRHPKLCLPFQLEEVDIPLAMIDCLPQHPSSAVQLAQSVLQNLEAATLWVPSGTTDDNKIAAAFILSFMDGTSRIDSELVFFRAATSEPVHSTLMKPTMVSPGSKAGGIVYPIVVRREFKRSIPPAAPTTGSADTAFSKMLERSISSQDSSAEVKICTKDATSPGCADVPFTSGRCINLDGGLSFFYKQISAVVVPGGHARTFYQDYECQAPSGHLNSATDGEVYLAAGTWIMNAVPSLDGTVDFNDLTSSFTCSRI</sequence>
<accession>A0AAW0B7R3</accession>
<keyword evidence="2" id="KW-1185">Reference proteome</keyword>